<dbReference type="EMBL" id="JAYMYQ010000001">
    <property type="protein sequence ID" value="KAK7361319.1"/>
    <property type="molecule type" value="Genomic_DNA"/>
</dbReference>
<dbReference type="Proteomes" id="UP001367508">
    <property type="component" value="Unassembled WGS sequence"/>
</dbReference>
<accession>A0AAN9MUS2</accession>
<gene>
    <name evidence="1" type="ORF">VNO77_03369</name>
</gene>
<name>A0AAN9MUS2_CANGL</name>
<dbReference type="AlphaFoldDB" id="A0AAN9MUS2"/>
<evidence type="ECO:0000313" key="1">
    <source>
        <dbReference type="EMBL" id="KAK7361319.1"/>
    </source>
</evidence>
<protein>
    <submittedName>
        <fullName evidence="1">Uncharacterized protein</fullName>
    </submittedName>
</protein>
<sequence length="252" mass="27929">MAAGFDCPRGLIGLACMAQLGCQHVRDWTGINGNTGAVLERGEMQGCKGQEAGSHALYHLCHLTFITYIQFGPYVYVLGWSPSPQAECISGPLNFAWIRPHVAMLTLHESRYFSGIWSLVIMECWVAQPMQIRTSMHAHTESESGLSSYTARCGSKLSYVEVRILSCSTRCPHSHGFAAPTIVTRVESSLMSRELYSLGIALPRCHFFSAPNHEEVDAGFLVSCMLARTYERSTTIILNLVSDVHRLVKLDQ</sequence>
<reference evidence="1 2" key="1">
    <citation type="submission" date="2024-01" db="EMBL/GenBank/DDBJ databases">
        <title>The genomes of 5 underutilized Papilionoideae crops provide insights into root nodulation and disease resistanc.</title>
        <authorList>
            <person name="Jiang F."/>
        </authorList>
    </citation>
    <scope>NUCLEOTIDE SEQUENCE [LARGE SCALE GENOMIC DNA]</scope>
    <source>
        <strain evidence="1">LVBAO_FW01</strain>
        <tissue evidence="1">Leaves</tissue>
    </source>
</reference>
<keyword evidence="2" id="KW-1185">Reference proteome</keyword>
<evidence type="ECO:0000313" key="2">
    <source>
        <dbReference type="Proteomes" id="UP001367508"/>
    </source>
</evidence>
<comment type="caution">
    <text evidence="1">The sequence shown here is derived from an EMBL/GenBank/DDBJ whole genome shotgun (WGS) entry which is preliminary data.</text>
</comment>
<proteinExistence type="predicted"/>
<organism evidence="1 2">
    <name type="scientific">Canavalia gladiata</name>
    <name type="common">Sword bean</name>
    <name type="synonym">Dolichos gladiatus</name>
    <dbReference type="NCBI Taxonomy" id="3824"/>
    <lineage>
        <taxon>Eukaryota</taxon>
        <taxon>Viridiplantae</taxon>
        <taxon>Streptophyta</taxon>
        <taxon>Embryophyta</taxon>
        <taxon>Tracheophyta</taxon>
        <taxon>Spermatophyta</taxon>
        <taxon>Magnoliopsida</taxon>
        <taxon>eudicotyledons</taxon>
        <taxon>Gunneridae</taxon>
        <taxon>Pentapetalae</taxon>
        <taxon>rosids</taxon>
        <taxon>fabids</taxon>
        <taxon>Fabales</taxon>
        <taxon>Fabaceae</taxon>
        <taxon>Papilionoideae</taxon>
        <taxon>50 kb inversion clade</taxon>
        <taxon>NPAAA clade</taxon>
        <taxon>indigoferoid/millettioid clade</taxon>
        <taxon>Phaseoleae</taxon>
        <taxon>Canavalia</taxon>
    </lineage>
</organism>